<dbReference type="EMBL" id="CP036434">
    <property type="protein sequence ID" value="QDV09489.1"/>
    <property type="molecule type" value="Genomic_DNA"/>
</dbReference>
<dbReference type="InterPro" id="IPR036259">
    <property type="entry name" value="MFS_trans_sf"/>
</dbReference>
<evidence type="ECO:0000313" key="3">
    <source>
        <dbReference type="EMBL" id="QDV09489.1"/>
    </source>
</evidence>
<keyword evidence="2" id="KW-0472">Membrane</keyword>
<proteinExistence type="predicted"/>
<dbReference type="SUPFAM" id="SSF103473">
    <property type="entry name" value="MFS general substrate transporter"/>
    <property type="match status" value="1"/>
</dbReference>
<dbReference type="GO" id="GO:0004766">
    <property type="term" value="F:spermidine synthase activity"/>
    <property type="evidence" value="ECO:0007669"/>
    <property type="project" value="UniProtKB-EC"/>
</dbReference>
<dbReference type="GO" id="GO:0006596">
    <property type="term" value="P:polyamine biosynthetic process"/>
    <property type="evidence" value="ECO:0007669"/>
    <property type="project" value="UniProtKB-KW"/>
</dbReference>
<keyword evidence="2" id="KW-0812">Transmembrane</keyword>
<feature type="transmembrane region" description="Helical" evidence="2">
    <location>
        <begin position="324"/>
        <end position="350"/>
    </location>
</feature>
<feature type="transmembrane region" description="Helical" evidence="2">
    <location>
        <begin position="33"/>
        <end position="56"/>
    </location>
</feature>
<dbReference type="InterPro" id="IPR029063">
    <property type="entry name" value="SAM-dependent_MTases_sf"/>
</dbReference>
<feature type="transmembrane region" description="Helical" evidence="2">
    <location>
        <begin position="402"/>
        <end position="421"/>
    </location>
</feature>
<sequence>MKPSNVLFFGSGAAALVYQTVWARLLSRLLGSGASGTALVLGVFMGGMAIGAWLGGGLARRTRHPVRLFVTIEVALAVWAAFSPHLLTMIEPVGGFGARAGVAALALLGPTLLMGMTFPLMGRLTIGQSSETAAATSEFYGSNTVGAAVGALLGPFLLMPALGLSGALYAAATLELLVAVGAKLVLKAADDDVAPGNEEEPQASARSIWLDPIAIAALLMGASALALEVVLTRVLVNVTGASIYAFSIVLTVFLIGIGLGSRWLEPIAPEEAKNRRSLRDAHARVFARAALWVPVATLAGLYLLRLRLGEGDLFSGLANRMPGGASLVTLWLGHATWAALALLGPAIFFGRALPSAIGAVAATRGPADRERVLGIVYSANTLGSLLGALGAGFVAIPLIGPRYALVAALVLPIAAALLAGARRLAQPVLYFLGGTAVFGFLSLYVSTDGTLRTLAHGPHATVSVFDSDESGEDVRALRVNGKVVATSGAVDLRLQRLLAAIPARLHGDVHTAIVIGMGTGMTAGTLLAEPTLTSLEVVEISAVIPEAGARPFAEWNGHLLDDPRTTVIHADGRHYLARSEKRYDLVTSDPIHPWTAGSSDLYCVEHFANMASHLAEGGIASQWLPLYQLSDEDVKTVIASWTAAFPSTSAWLTAYDLVLVGANGTLPGPDALVQTKLSPKLAAELAEAGIRSASGMAALFAADDAALRAYAGETPPMHDDRPVLEFRAPRSFLAGYSIGALRWAGRRELIADLPASSRARAAEFRDLLDTFLNELPGGWSQAAGKYGKALVRPE</sequence>
<evidence type="ECO:0000256" key="1">
    <source>
        <dbReference type="ARBA" id="ARBA00023115"/>
    </source>
</evidence>
<dbReference type="SUPFAM" id="SSF53335">
    <property type="entry name" value="S-adenosyl-L-methionine-dependent methyltransferases"/>
    <property type="match status" value="1"/>
</dbReference>
<dbReference type="RefSeq" id="WP_145203935.1">
    <property type="nucleotide sequence ID" value="NZ_CP036434.1"/>
</dbReference>
<dbReference type="Gene3D" id="3.40.50.150">
    <property type="entry name" value="Vaccinia Virus protein VP39"/>
    <property type="match status" value="1"/>
</dbReference>
<feature type="transmembrane region" description="Helical" evidence="2">
    <location>
        <begin position="371"/>
        <end position="396"/>
    </location>
</feature>
<feature type="transmembrane region" description="Helical" evidence="2">
    <location>
        <begin position="68"/>
        <end position="90"/>
    </location>
</feature>
<accession>A0A518EZI7</accession>
<dbReference type="Pfam" id="PF01564">
    <property type="entry name" value="Spermine_synth"/>
    <property type="match status" value="1"/>
</dbReference>
<feature type="transmembrane region" description="Helical" evidence="2">
    <location>
        <begin position="428"/>
        <end position="445"/>
    </location>
</feature>
<feature type="transmembrane region" description="Helical" evidence="2">
    <location>
        <begin position="285"/>
        <end position="304"/>
    </location>
</feature>
<keyword evidence="2" id="KW-1133">Transmembrane helix</keyword>
<feature type="transmembrane region" description="Helical" evidence="2">
    <location>
        <begin position="167"/>
        <end position="186"/>
    </location>
</feature>
<dbReference type="Proteomes" id="UP000320390">
    <property type="component" value="Chromosome"/>
</dbReference>
<feature type="transmembrane region" description="Helical" evidence="2">
    <location>
        <begin position="243"/>
        <end position="264"/>
    </location>
</feature>
<gene>
    <name evidence="3" type="primary">speE_3</name>
    <name evidence="3" type="ORF">Poly30_50470</name>
</gene>
<evidence type="ECO:0000256" key="2">
    <source>
        <dbReference type="SAM" id="Phobius"/>
    </source>
</evidence>
<dbReference type="AlphaFoldDB" id="A0A518EZI7"/>
<organism evidence="3 4">
    <name type="scientific">Saltatorellus ferox</name>
    <dbReference type="NCBI Taxonomy" id="2528018"/>
    <lineage>
        <taxon>Bacteria</taxon>
        <taxon>Pseudomonadati</taxon>
        <taxon>Planctomycetota</taxon>
        <taxon>Planctomycetia</taxon>
        <taxon>Planctomycetia incertae sedis</taxon>
        <taxon>Saltatorellus</taxon>
    </lineage>
</organism>
<feature type="transmembrane region" description="Helical" evidence="2">
    <location>
        <begin position="96"/>
        <end position="118"/>
    </location>
</feature>
<evidence type="ECO:0000313" key="4">
    <source>
        <dbReference type="Proteomes" id="UP000320390"/>
    </source>
</evidence>
<dbReference type="CDD" id="cd06174">
    <property type="entry name" value="MFS"/>
    <property type="match status" value="1"/>
</dbReference>
<dbReference type="PANTHER" id="PTHR43317">
    <property type="entry name" value="THERMOSPERMINE SYNTHASE ACAULIS5"/>
    <property type="match status" value="1"/>
</dbReference>
<dbReference type="EC" id="2.5.1.16" evidence="3"/>
<keyword evidence="3" id="KW-0808">Transferase</keyword>
<keyword evidence="4" id="KW-1185">Reference proteome</keyword>
<dbReference type="OrthoDB" id="5516475at2"/>
<keyword evidence="1" id="KW-0620">Polyamine biosynthesis</keyword>
<dbReference type="PANTHER" id="PTHR43317:SF1">
    <property type="entry name" value="THERMOSPERMINE SYNTHASE ACAULIS5"/>
    <property type="match status" value="1"/>
</dbReference>
<protein>
    <submittedName>
        <fullName evidence="3">Spermidine synthase</fullName>
        <ecNumber evidence="3">2.5.1.16</ecNumber>
    </submittedName>
</protein>
<feature type="transmembrane region" description="Helical" evidence="2">
    <location>
        <begin position="139"/>
        <end position="161"/>
    </location>
</feature>
<dbReference type="Gene3D" id="1.20.1250.20">
    <property type="entry name" value="MFS general substrate transporter like domains"/>
    <property type="match status" value="1"/>
</dbReference>
<name>A0A518EZI7_9BACT</name>
<dbReference type="NCBIfam" id="NF037959">
    <property type="entry name" value="MFS_SpdSyn"/>
    <property type="match status" value="1"/>
</dbReference>
<reference evidence="3 4" key="1">
    <citation type="submission" date="2019-02" db="EMBL/GenBank/DDBJ databases">
        <title>Deep-cultivation of Planctomycetes and their phenomic and genomic characterization uncovers novel biology.</title>
        <authorList>
            <person name="Wiegand S."/>
            <person name="Jogler M."/>
            <person name="Boedeker C."/>
            <person name="Pinto D."/>
            <person name="Vollmers J."/>
            <person name="Rivas-Marin E."/>
            <person name="Kohn T."/>
            <person name="Peeters S.H."/>
            <person name="Heuer A."/>
            <person name="Rast P."/>
            <person name="Oberbeckmann S."/>
            <person name="Bunk B."/>
            <person name="Jeske O."/>
            <person name="Meyerdierks A."/>
            <person name="Storesund J.E."/>
            <person name="Kallscheuer N."/>
            <person name="Luecker S."/>
            <person name="Lage O.M."/>
            <person name="Pohl T."/>
            <person name="Merkel B.J."/>
            <person name="Hornburger P."/>
            <person name="Mueller R.-W."/>
            <person name="Bruemmer F."/>
            <person name="Labrenz M."/>
            <person name="Spormann A.M."/>
            <person name="Op den Camp H."/>
            <person name="Overmann J."/>
            <person name="Amann R."/>
            <person name="Jetten M.S.M."/>
            <person name="Mascher T."/>
            <person name="Medema M.H."/>
            <person name="Devos D.P."/>
            <person name="Kaster A.-K."/>
            <person name="Ovreas L."/>
            <person name="Rohde M."/>
            <person name="Galperin M.Y."/>
            <person name="Jogler C."/>
        </authorList>
    </citation>
    <scope>NUCLEOTIDE SEQUENCE [LARGE SCALE GENOMIC DNA]</scope>
    <source>
        <strain evidence="3 4">Poly30</strain>
    </source>
</reference>
<feature type="transmembrane region" description="Helical" evidence="2">
    <location>
        <begin position="207"/>
        <end position="231"/>
    </location>
</feature>